<dbReference type="PANTHER" id="PTHR34220:SF7">
    <property type="entry name" value="SENSOR HISTIDINE KINASE YPDA"/>
    <property type="match status" value="1"/>
</dbReference>
<dbReference type="Pfam" id="PF06580">
    <property type="entry name" value="His_kinase"/>
    <property type="match status" value="1"/>
</dbReference>
<dbReference type="GO" id="GO:0000155">
    <property type="term" value="F:phosphorelay sensor kinase activity"/>
    <property type="evidence" value="ECO:0007669"/>
    <property type="project" value="InterPro"/>
</dbReference>
<evidence type="ECO:0000256" key="4">
    <source>
        <dbReference type="ARBA" id="ARBA00022475"/>
    </source>
</evidence>
<protein>
    <recommendedName>
        <fullName evidence="3">histidine kinase</fullName>
        <ecNumber evidence="3">2.7.13.3</ecNumber>
    </recommendedName>
</protein>
<dbReference type="Proteomes" id="UP000310334">
    <property type="component" value="Unassembled WGS sequence"/>
</dbReference>
<name>A0A4S4C0K5_9BACI</name>
<dbReference type="AlphaFoldDB" id="A0A4S4C0K5"/>
<keyword evidence="15" id="KW-1185">Reference proteome</keyword>
<evidence type="ECO:0000256" key="3">
    <source>
        <dbReference type="ARBA" id="ARBA00012438"/>
    </source>
</evidence>
<proteinExistence type="predicted"/>
<evidence type="ECO:0000313" key="14">
    <source>
        <dbReference type="EMBL" id="THF81138.1"/>
    </source>
</evidence>
<keyword evidence="8" id="KW-0547">Nucleotide-binding</keyword>
<dbReference type="SUPFAM" id="SSF55781">
    <property type="entry name" value="GAF domain-like"/>
    <property type="match status" value="1"/>
</dbReference>
<dbReference type="SMART" id="SM00065">
    <property type="entry name" value="GAF"/>
    <property type="match status" value="1"/>
</dbReference>
<evidence type="ECO:0000256" key="6">
    <source>
        <dbReference type="ARBA" id="ARBA00022679"/>
    </source>
</evidence>
<keyword evidence="7" id="KW-0812">Transmembrane</keyword>
<dbReference type="Pfam" id="PF07694">
    <property type="entry name" value="5TM-5TMR_LYT"/>
    <property type="match status" value="1"/>
</dbReference>
<evidence type="ECO:0000256" key="11">
    <source>
        <dbReference type="ARBA" id="ARBA00022989"/>
    </source>
</evidence>
<comment type="subcellular location">
    <subcellularLocation>
        <location evidence="2">Cell membrane</location>
        <topology evidence="2">Multi-pass membrane protein</topology>
    </subcellularLocation>
</comment>
<evidence type="ECO:0000256" key="9">
    <source>
        <dbReference type="ARBA" id="ARBA00022777"/>
    </source>
</evidence>
<dbReference type="InterPro" id="IPR010559">
    <property type="entry name" value="Sig_transdc_His_kin_internal"/>
</dbReference>
<dbReference type="InterPro" id="IPR003018">
    <property type="entry name" value="GAF"/>
</dbReference>
<dbReference type="InterPro" id="IPR005467">
    <property type="entry name" value="His_kinase_dom"/>
</dbReference>
<keyword evidence="10" id="KW-0067">ATP-binding</keyword>
<dbReference type="GO" id="GO:0005524">
    <property type="term" value="F:ATP binding"/>
    <property type="evidence" value="ECO:0007669"/>
    <property type="project" value="UniProtKB-KW"/>
</dbReference>
<sequence length="585" mass="64261">MIELLPLMIERVGILVIVAFLLSKMQSFRQIIHNEHTFTEKISLIMIFGLFGIISNYTGVLINNGAIMAQAWNADGDIDGAIANTRIMGVVIGGLLGGPFVGLGVGVIAGVHRLTLGGFTAIACALSTIIAGIATGVIGKRFGIRKNRSPYGAVVIGILMECMQMGIILLIAKPYESALNLVEVIAIPMIVINAFGTLLFIFIIQNIFLEKERLSALQTQKALYIAQQTLPFFRQGLNPHSCKEVAEIMLKGTNADAIAITNQERALAHVGVGLDHHNPSHQLATRLTKRVLESGEVEVAKSRSEIQCFKEDCPLQAAIVLPLKAHDQTVGSLKIYYTQPSKLDTVEKELAEGLSRLFSTQLELAEAELQRKLLKDAEIKALHAQVHPHFFFNAMNTISSLIRTDADKARKLLLNFSTFFRSNLQGARQILIPLEKELEHVEAYLTLEQARYPDKYQVEMKIDPALKSVLIPPFTLQPLVENSIRHAFPKMKNGKVAVTAQIKNGKMVLITEDNGMGIPQNLTGLIGKETVHSDEGTGTALWNIKKRIEELYGQEGSFTISSGQDCGTKVSMILPLTIEPMGELR</sequence>
<dbReference type="EMBL" id="SSNT01000005">
    <property type="protein sequence ID" value="THF81138.1"/>
    <property type="molecule type" value="Genomic_DNA"/>
</dbReference>
<dbReference type="EC" id="2.7.13.3" evidence="3"/>
<evidence type="ECO:0000256" key="1">
    <source>
        <dbReference type="ARBA" id="ARBA00000085"/>
    </source>
</evidence>
<evidence type="ECO:0000256" key="13">
    <source>
        <dbReference type="ARBA" id="ARBA00023136"/>
    </source>
</evidence>
<keyword evidence="13" id="KW-0472">Membrane</keyword>
<dbReference type="Pfam" id="PF02518">
    <property type="entry name" value="HATPase_c"/>
    <property type="match status" value="1"/>
</dbReference>
<dbReference type="GO" id="GO:0005886">
    <property type="term" value="C:plasma membrane"/>
    <property type="evidence" value="ECO:0007669"/>
    <property type="project" value="UniProtKB-SubCell"/>
</dbReference>
<keyword evidence="6" id="KW-0808">Transferase</keyword>
<dbReference type="SUPFAM" id="SSF55874">
    <property type="entry name" value="ATPase domain of HSP90 chaperone/DNA topoisomerase II/histidine kinase"/>
    <property type="match status" value="1"/>
</dbReference>
<dbReference type="PROSITE" id="PS50109">
    <property type="entry name" value="HIS_KIN"/>
    <property type="match status" value="1"/>
</dbReference>
<keyword evidence="12" id="KW-0902">Two-component regulatory system</keyword>
<comment type="catalytic activity">
    <reaction evidence="1">
        <text>ATP + protein L-histidine = ADP + protein N-phospho-L-histidine.</text>
        <dbReference type="EC" id="2.7.13.3"/>
    </reaction>
</comment>
<organism evidence="14 15">
    <name type="scientific">Metabacillus sediminilitoris</name>
    <dbReference type="NCBI Taxonomy" id="2567941"/>
    <lineage>
        <taxon>Bacteria</taxon>
        <taxon>Bacillati</taxon>
        <taxon>Bacillota</taxon>
        <taxon>Bacilli</taxon>
        <taxon>Bacillales</taxon>
        <taxon>Bacillaceae</taxon>
        <taxon>Metabacillus</taxon>
    </lineage>
</organism>
<evidence type="ECO:0000256" key="10">
    <source>
        <dbReference type="ARBA" id="ARBA00022840"/>
    </source>
</evidence>
<gene>
    <name evidence="14" type="ORF">E6W99_08275</name>
</gene>
<dbReference type="InterPro" id="IPR029016">
    <property type="entry name" value="GAF-like_dom_sf"/>
</dbReference>
<evidence type="ECO:0000256" key="12">
    <source>
        <dbReference type="ARBA" id="ARBA00023012"/>
    </source>
</evidence>
<accession>A0A4S4C0K5</accession>
<keyword evidence="9 14" id="KW-0418">Kinase</keyword>
<keyword evidence="11" id="KW-1133">Transmembrane helix</keyword>
<dbReference type="GO" id="GO:0071555">
    <property type="term" value="P:cell wall organization"/>
    <property type="evidence" value="ECO:0007669"/>
    <property type="project" value="InterPro"/>
</dbReference>
<dbReference type="InterPro" id="IPR011620">
    <property type="entry name" value="Sig_transdc_His_kinase_LytS_TM"/>
</dbReference>
<evidence type="ECO:0000256" key="7">
    <source>
        <dbReference type="ARBA" id="ARBA00022692"/>
    </source>
</evidence>
<keyword evidence="5" id="KW-0597">Phosphoprotein</keyword>
<evidence type="ECO:0000313" key="15">
    <source>
        <dbReference type="Proteomes" id="UP000310334"/>
    </source>
</evidence>
<evidence type="ECO:0000256" key="5">
    <source>
        <dbReference type="ARBA" id="ARBA00022553"/>
    </source>
</evidence>
<dbReference type="Gene3D" id="3.30.450.40">
    <property type="match status" value="1"/>
</dbReference>
<dbReference type="InterPro" id="IPR036890">
    <property type="entry name" value="HATPase_C_sf"/>
</dbReference>
<evidence type="ECO:0000256" key="2">
    <source>
        <dbReference type="ARBA" id="ARBA00004651"/>
    </source>
</evidence>
<dbReference type="InterPro" id="IPR003594">
    <property type="entry name" value="HATPase_dom"/>
</dbReference>
<reference evidence="14 15" key="1">
    <citation type="submission" date="2019-04" db="EMBL/GenBank/DDBJ databases">
        <title>Bacillus sediminilitoris sp. nov., isolated from a tidal flat sediment on the East China Sea.</title>
        <authorList>
            <person name="Wei Y."/>
            <person name="Mao H."/>
            <person name="Fang J."/>
        </authorList>
    </citation>
    <scope>NUCLEOTIDE SEQUENCE [LARGE SCALE GENOMIC DNA]</scope>
    <source>
        <strain evidence="14 15">DSL-17</strain>
    </source>
</reference>
<dbReference type="Gene3D" id="3.30.565.10">
    <property type="entry name" value="Histidine kinase-like ATPase, C-terminal domain"/>
    <property type="match status" value="1"/>
</dbReference>
<dbReference type="Pfam" id="PF13492">
    <property type="entry name" value="GAF_3"/>
    <property type="match status" value="1"/>
</dbReference>
<evidence type="ECO:0000256" key="8">
    <source>
        <dbReference type="ARBA" id="ARBA00022741"/>
    </source>
</evidence>
<dbReference type="OrthoDB" id="9776552at2"/>
<dbReference type="PANTHER" id="PTHR34220">
    <property type="entry name" value="SENSOR HISTIDINE KINASE YPDA"/>
    <property type="match status" value="1"/>
</dbReference>
<dbReference type="RefSeq" id="WP_136352724.1">
    <property type="nucleotide sequence ID" value="NZ_CP046266.1"/>
</dbReference>
<keyword evidence="4" id="KW-1003">Cell membrane</keyword>
<dbReference type="InterPro" id="IPR050640">
    <property type="entry name" value="Bact_2-comp_sensor_kinase"/>
</dbReference>
<comment type="caution">
    <text evidence="14">The sequence shown here is derived from an EMBL/GenBank/DDBJ whole genome shotgun (WGS) entry which is preliminary data.</text>
</comment>